<feature type="chain" id="PRO_5016778117" evidence="2">
    <location>
        <begin position="23"/>
        <end position="223"/>
    </location>
</feature>
<dbReference type="Proteomes" id="UP000255265">
    <property type="component" value="Unassembled WGS sequence"/>
</dbReference>
<protein>
    <submittedName>
        <fullName evidence="3">Uncharacterized protein</fullName>
    </submittedName>
</protein>
<feature type="compositionally biased region" description="Basic and acidic residues" evidence="1">
    <location>
        <begin position="93"/>
        <end position="110"/>
    </location>
</feature>
<reference evidence="3 4" key="1">
    <citation type="submission" date="2018-07" db="EMBL/GenBank/DDBJ databases">
        <title>Genomic Encyclopedia of Type Strains, Phase IV (KMG-IV): sequencing the most valuable type-strain genomes for metagenomic binning, comparative biology and taxonomic classification.</title>
        <authorList>
            <person name="Goeker M."/>
        </authorList>
    </citation>
    <scope>NUCLEOTIDE SEQUENCE [LARGE SCALE GENOMIC DNA]</scope>
    <source>
        <strain evidence="3 4">DSM 21352</strain>
    </source>
</reference>
<evidence type="ECO:0000256" key="2">
    <source>
        <dbReference type="SAM" id="SignalP"/>
    </source>
</evidence>
<sequence>MSFSLRLATLMLVAVSAGAVLAQSAVSVAAPGSGQAADERERIGVERKAEEVRYSARRAQCYQRFAVDDCLNAESRLHRETLDGLKRREAVLNDAERRQRGEDALRRIQDKQANPPARDLPQERDRNRQAQQDREQRNADHAASRAATAAQASQRRQQFEDRQKAQAEKAAERAQRRTQDAAERERYERRQVDAEQRRTDAQRRNAARTKPPAAPLPDPAAKP</sequence>
<comment type="caution">
    <text evidence="3">The sequence shown here is derived from an EMBL/GenBank/DDBJ whole genome shotgun (WGS) entry which is preliminary data.</text>
</comment>
<evidence type="ECO:0000313" key="4">
    <source>
        <dbReference type="Proteomes" id="UP000255265"/>
    </source>
</evidence>
<dbReference type="EMBL" id="QQAV01000011">
    <property type="protein sequence ID" value="RDI20124.1"/>
    <property type="molecule type" value="Genomic_DNA"/>
</dbReference>
<accession>A0A370F8X4</accession>
<evidence type="ECO:0000313" key="3">
    <source>
        <dbReference type="EMBL" id="RDI20124.1"/>
    </source>
</evidence>
<keyword evidence="4" id="KW-1185">Reference proteome</keyword>
<feature type="compositionally biased region" description="Pro residues" evidence="1">
    <location>
        <begin position="212"/>
        <end position="223"/>
    </location>
</feature>
<gene>
    <name evidence="3" type="ORF">DFR41_111100</name>
</gene>
<name>A0A370F8X4_9BURK</name>
<feature type="compositionally biased region" description="Low complexity" evidence="1">
    <location>
        <begin position="144"/>
        <end position="156"/>
    </location>
</feature>
<proteinExistence type="predicted"/>
<dbReference type="OrthoDB" id="8914044at2"/>
<feature type="compositionally biased region" description="Basic and acidic residues" evidence="1">
    <location>
        <begin position="120"/>
        <end position="143"/>
    </location>
</feature>
<evidence type="ECO:0000256" key="1">
    <source>
        <dbReference type="SAM" id="MobiDB-lite"/>
    </source>
</evidence>
<organism evidence="3 4">
    <name type="scientific">Pseudacidovorax intermedius</name>
    <dbReference type="NCBI Taxonomy" id="433924"/>
    <lineage>
        <taxon>Bacteria</taxon>
        <taxon>Pseudomonadati</taxon>
        <taxon>Pseudomonadota</taxon>
        <taxon>Betaproteobacteria</taxon>
        <taxon>Burkholderiales</taxon>
        <taxon>Comamonadaceae</taxon>
        <taxon>Pseudacidovorax</taxon>
    </lineage>
</organism>
<dbReference type="AlphaFoldDB" id="A0A370F8X4"/>
<dbReference type="RefSeq" id="WP_114804349.1">
    <property type="nucleotide sequence ID" value="NZ_QQAV01000011.1"/>
</dbReference>
<feature type="region of interest" description="Disordered" evidence="1">
    <location>
        <begin position="93"/>
        <end position="223"/>
    </location>
</feature>
<feature type="signal peptide" evidence="2">
    <location>
        <begin position="1"/>
        <end position="22"/>
    </location>
</feature>
<keyword evidence="2" id="KW-0732">Signal</keyword>
<feature type="compositionally biased region" description="Basic and acidic residues" evidence="1">
    <location>
        <begin position="157"/>
        <end position="203"/>
    </location>
</feature>